<organism evidence="3 4">
    <name type="scientific">Glycomyces rutgersensis</name>
    <dbReference type="NCBI Taxonomy" id="58115"/>
    <lineage>
        <taxon>Bacteria</taxon>
        <taxon>Bacillati</taxon>
        <taxon>Actinomycetota</taxon>
        <taxon>Actinomycetes</taxon>
        <taxon>Glycomycetales</taxon>
        <taxon>Glycomycetaceae</taxon>
        <taxon>Glycomyces</taxon>
    </lineage>
</organism>
<protein>
    <recommendedName>
        <fullName evidence="2">Transposase DDE domain-containing protein</fullName>
    </recommendedName>
</protein>
<feature type="region of interest" description="Disordered" evidence="1">
    <location>
        <begin position="92"/>
        <end position="154"/>
    </location>
</feature>
<reference evidence="4" key="1">
    <citation type="journal article" date="2019" name="Int. J. Syst. Evol. Microbiol.">
        <title>The Global Catalogue of Microorganisms (GCM) 10K type strain sequencing project: providing services to taxonomists for standard genome sequencing and annotation.</title>
        <authorList>
            <consortium name="The Broad Institute Genomics Platform"/>
            <consortium name="The Broad Institute Genome Sequencing Center for Infectious Disease"/>
            <person name="Wu L."/>
            <person name="Ma J."/>
        </authorList>
    </citation>
    <scope>NUCLEOTIDE SEQUENCE [LARGE SCALE GENOMIC DNA]</scope>
    <source>
        <strain evidence="4">JCM 6238</strain>
    </source>
</reference>
<accession>A0ABP5S7J1</accession>
<sequence>MADRAYSSRANRAWLREHQIRATIPEPADQIANRRLRGATGGRPPAFDADRYKERSTTERTIARLKQHRALATRYDKLAVRYLATVQIAVNHQTQSRPGAPPTDPRLPTHRQTQRTHQTCIAKRAEPLQVRPVSDLSRDHTVGPTLAYSNPTPS</sequence>
<comment type="caution">
    <text evidence="3">The sequence shown here is derived from an EMBL/GenBank/DDBJ whole genome shotgun (WGS) entry which is preliminary data.</text>
</comment>
<dbReference type="EMBL" id="BAAASX010000002">
    <property type="protein sequence ID" value="GAA2326054.1"/>
    <property type="molecule type" value="Genomic_DNA"/>
</dbReference>
<dbReference type="InterPro" id="IPR025668">
    <property type="entry name" value="Tnp_DDE_dom"/>
</dbReference>
<evidence type="ECO:0000259" key="2">
    <source>
        <dbReference type="Pfam" id="PF13586"/>
    </source>
</evidence>
<evidence type="ECO:0000313" key="4">
    <source>
        <dbReference type="Proteomes" id="UP001501584"/>
    </source>
</evidence>
<dbReference type="Proteomes" id="UP001501584">
    <property type="component" value="Unassembled WGS sequence"/>
</dbReference>
<keyword evidence="4" id="KW-1185">Reference proteome</keyword>
<gene>
    <name evidence="3" type="ORF">GCM10010403_15730</name>
</gene>
<dbReference type="Pfam" id="PF13586">
    <property type="entry name" value="DDE_Tnp_1_2"/>
    <property type="match status" value="1"/>
</dbReference>
<feature type="domain" description="Transposase DDE" evidence="2">
    <location>
        <begin position="2"/>
        <end position="85"/>
    </location>
</feature>
<evidence type="ECO:0000313" key="3">
    <source>
        <dbReference type="EMBL" id="GAA2326054.1"/>
    </source>
</evidence>
<proteinExistence type="predicted"/>
<name>A0ABP5S7J1_9ACTN</name>
<evidence type="ECO:0000256" key="1">
    <source>
        <dbReference type="SAM" id="MobiDB-lite"/>
    </source>
</evidence>